<gene>
    <name evidence="2" type="ORF">JEQ12_020522</name>
</gene>
<accession>A0A835ZK43</accession>
<proteinExistence type="predicted"/>
<dbReference type="AlphaFoldDB" id="A0A835ZK43"/>
<organism evidence="2 3">
    <name type="scientific">Ovis aries</name>
    <name type="common">Sheep</name>
    <dbReference type="NCBI Taxonomy" id="9940"/>
    <lineage>
        <taxon>Eukaryota</taxon>
        <taxon>Metazoa</taxon>
        <taxon>Chordata</taxon>
        <taxon>Craniata</taxon>
        <taxon>Vertebrata</taxon>
        <taxon>Euteleostomi</taxon>
        <taxon>Mammalia</taxon>
        <taxon>Eutheria</taxon>
        <taxon>Laurasiatheria</taxon>
        <taxon>Artiodactyla</taxon>
        <taxon>Ruminantia</taxon>
        <taxon>Pecora</taxon>
        <taxon>Bovidae</taxon>
        <taxon>Caprinae</taxon>
        <taxon>Ovis</taxon>
    </lineage>
</organism>
<evidence type="ECO:0000313" key="2">
    <source>
        <dbReference type="EMBL" id="KAG5194161.1"/>
    </source>
</evidence>
<comment type="caution">
    <text evidence="2">The sequence shown here is derived from an EMBL/GenBank/DDBJ whole genome shotgun (WGS) entry which is preliminary data.</text>
</comment>
<evidence type="ECO:0000256" key="1">
    <source>
        <dbReference type="SAM" id="MobiDB-lite"/>
    </source>
</evidence>
<feature type="region of interest" description="Disordered" evidence="1">
    <location>
        <begin position="103"/>
        <end position="122"/>
    </location>
</feature>
<name>A0A835ZK43_SHEEP</name>
<protein>
    <submittedName>
        <fullName evidence="2">Uncharacterized protein</fullName>
    </submittedName>
</protein>
<reference evidence="2 3" key="1">
    <citation type="submission" date="2020-12" db="EMBL/GenBank/DDBJ databases">
        <title>De novo assembly of Tibetan sheep genome.</title>
        <authorList>
            <person name="Li X."/>
        </authorList>
    </citation>
    <scope>NUCLEOTIDE SEQUENCE [LARGE SCALE GENOMIC DNA]</scope>
    <source>
        <tissue evidence="2">Heart</tissue>
    </source>
</reference>
<dbReference type="EMBL" id="JAEMGP010000027">
    <property type="protein sequence ID" value="KAG5194161.1"/>
    <property type="molecule type" value="Genomic_DNA"/>
</dbReference>
<sequence length="122" mass="13185">MVVGATLQGRSLRVGPGHLSTWAWPKGRVRYSPVQMPAAPQHLTGHGSLWTQWTGLALCPFTSVFLSSAPPFRGQVHLLPAWPSQAHGLHFLLSCQAAAKCQPARGTEPQPGQRRAFGGRPM</sequence>
<dbReference type="Proteomes" id="UP000664991">
    <property type="component" value="Unassembled WGS sequence"/>
</dbReference>
<evidence type="ECO:0000313" key="3">
    <source>
        <dbReference type="Proteomes" id="UP000664991"/>
    </source>
</evidence>